<dbReference type="InParanoid" id="A0A0C3PHV3"/>
<evidence type="ECO:0000313" key="3">
    <source>
        <dbReference type="Proteomes" id="UP000054217"/>
    </source>
</evidence>
<protein>
    <submittedName>
        <fullName evidence="2">Uncharacterized protein</fullName>
    </submittedName>
</protein>
<reference evidence="3" key="2">
    <citation type="submission" date="2015-01" db="EMBL/GenBank/DDBJ databases">
        <title>Evolutionary Origins and Diversification of the Mycorrhizal Mutualists.</title>
        <authorList>
            <consortium name="DOE Joint Genome Institute"/>
            <consortium name="Mycorrhizal Genomics Consortium"/>
            <person name="Kohler A."/>
            <person name="Kuo A."/>
            <person name="Nagy L.G."/>
            <person name="Floudas D."/>
            <person name="Copeland A."/>
            <person name="Barry K.W."/>
            <person name="Cichocki N."/>
            <person name="Veneault-Fourrey C."/>
            <person name="LaButti K."/>
            <person name="Lindquist E.A."/>
            <person name="Lipzen A."/>
            <person name="Lundell T."/>
            <person name="Morin E."/>
            <person name="Murat C."/>
            <person name="Riley R."/>
            <person name="Ohm R."/>
            <person name="Sun H."/>
            <person name="Tunlid A."/>
            <person name="Henrissat B."/>
            <person name="Grigoriev I.V."/>
            <person name="Hibbett D.S."/>
            <person name="Martin F."/>
        </authorList>
    </citation>
    <scope>NUCLEOTIDE SEQUENCE [LARGE SCALE GENOMIC DNA]</scope>
    <source>
        <strain evidence="3">Marx 270</strain>
    </source>
</reference>
<evidence type="ECO:0000256" key="1">
    <source>
        <dbReference type="SAM" id="MobiDB-lite"/>
    </source>
</evidence>
<name>A0A0C3PHV3_PISTI</name>
<feature type="region of interest" description="Disordered" evidence="1">
    <location>
        <begin position="82"/>
        <end position="103"/>
    </location>
</feature>
<dbReference type="AlphaFoldDB" id="A0A0C3PHV3"/>
<sequence length="175" mass="19128">MSHVEVVAWPVRKRSWQTVAESEDKDEPKIVIPPGSILHKVPCMRCLVRNAACTGPASCTCNGCTRMKQRCEKSMKAMGKRAQAGASVTQASRTAKAGPSKRAIDDDGKVEVVKSHMHMKGKAPVCSRLDAKVAADLSQLLRLLRAEAMELQATYLHLQVHVNQLTEALEKIGVE</sequence>
<evidence type="ECO:0000313" key="2">
    <source>
        <dbReference type="EMBL" id="KIO08066.1"/>
    </source>
</evidence>
<proteinExistence type="predicted"/>
<organism evidence="2 3">
    <name type="scientific">Pisolithus tinctorius Marx 270</name>
    <dbReference type="NCBI Taxonomy" id="870435"/>
    <lineage>
        <taxon>Eukaryota</taxon>
        <taxon>Fungi</taxon>
        <taxon>Dikarya</taxon>
        <taxon>Basidiomycota</taxon>
        <taxon>Agaricomycotina</taxon>
        <taxon>Agaricomycetes</taxon>
        <taxon>Agaricomycetidae</taxon>
        <taxon>Boletales</taxon>
        <taxon>Sclerodermatineae</taxon>
        <taxon>Pisolithaceae</taxon>
        <taxon>Pisolithus</taxon>
    </lineage>
</organism>
<dbReference type="EMBL" id="KN831958">
    <property type="protein sequence ID" value="KIO08066.1"/>
    <property type="molecule type" value="Genomic_DNA"/>
</dbReference>
<dbReference type="HOGENOM" id="CLU_043974_1_1_1"/>
<reference evidence="2 3" key="1">
    <citation type="submission" date="2014-04" db="EMBL/GenBank/DDBJ databases">
        <authorList>
            <consortium name="DOE Joint Genome Institute"/>
            <person name="Kuo A."/>
            <person name="Kohler A."/>
            <person name="Costa M.D."/>
            <person name="Nagy L.G."/>
            <person name="Floudas D."/>
            <person name="Copeland A."/>
            <person name="Barry K.W."/>
            <person name="Cichocki N."/>
            <person name="Veneault-Fourrey C."/>
            <person name="LaButti K."/>
            <person name="Lindquist E.A."/>
            <person name="Lipzen A."/>
            <person name="Lundell T."/>
            <person name="Morin E."/>
            <person name="Murat C."/>
            <person name="Sun H."/>
            <person name="Tunlid A."/>
            <person name="Henrissat B."/>
            <person name="Grigoriev I.V."/>
            <person name="Hibbett D.S."/>
            <person name="Martin F."/>
            <person name="Nordberg H.P."/>
            <person name="Cantor M.N."/>
            <person name="Hua S.X."/>
        </authorList>
    </citation>
    <scope>NUCLEOTIDE SEQUENCE [LARGE SCALE GENOMIC DNA]</scope>
    <source>
        <strain evidence="2 3">Marx 270</strain>
    </source>
</reference>
<keyword evidence="3" id="KW-1185">Reference proteome</keyword>
<gene>
    <name evidence="2" type="ORF">M404DRAFT_23330</name>
</gene>
<accession>A0A0C3PHV3</accession>
<dbReference type="Proteomes" id="UP000054217">
    <property type="component" value="Unassembled WGS sequence"/>
</dbReference>